<sequence>MKKSFTQYMIVFLMSFIVAGCQDEFLKEETIGEGHAMVSATLDFKPMSSALARARTAGDALKDISSLHVLLYDYETKALKKSWEIKGYTMSDEDRKNTDAENGHSAEEKTRRATFKLPEEIEFGKYYMYAVANIPDLLTNSKYSEAIKTVEDLKNIPLAWDSENIANNGQMIGFFTKKSVPALSADDESLVVNEKSVKLHAWVRRAASKVTIAYDGSNLKKDVSIYIMAASIKDIPRSCPLGMPNTPAHNDLLVHDGGIIKYFEGDIQPDVDGFKDHYKAVITNQTPTYGSDHSETADALFFYENMQGEGKDKTQTAPGPGNNNGNDHAIGYPNPDKDVEGSGWKDNKPYGTYIEVKAIYQSTNTERPGNGIITYRFMLGKDIYRDYNAERNHHYKLTLKFNNFANDYDWHIEYKKQVLEVTEPKVMNYQGKVFVPDNSLPNRGHKFSDKNTVTVTSYIEENEKIKMDFSIKYRDSGKADFSDASEWLECVIEDGDVPYEKKVGFKVKEERLQPDEKININAKLQSAPSKGSKDAPYNLADPNGTPNSIVCTANCYMVDAPGWYIFPLVYGNAIHNGIDNKSSYTYTGGSTGDNILSVFRNHLNKPITSPYIKKNEGCNPTNAYFVWQDVNDLLRPSYTWESEPHDESPTYLPDAYDGKGGIRFYVGANIKQGNAIIAISDKAPEKVNDGTWRVIYPNAIWSWHIWVTRLDVEDSDKTIKVTAHDTNRKFEFMPMNLGWCSEDGEEIKYYKERECEVQFISGNKIQTIKIVKKSHMAFTRGNNPYYQWGRKDPFGGRTEDRVNKKRWNYIGYDVNDNPPLLTGYFDDSKLTTRAALHLLIQKPDTWHNPPRTTGTGGHDFDSDNKTYANLWEGRPGTDPSAQILKTIYDPCPVGYQVSHYNAFTGFTTTGNNTDYSPEWYDVRVENIADYDETTQSCGIYSDNLYEFYTNPDKYQSIIFPQTGYRDWNSYADVYHLDKIGYVWAAGNVKNDDNNSYNFEFSRMDEGSNSYVRPKNTFYPCDGFPVRPVRNGNHGINTP</sequence>
<evidence type="ECO:0000313" key="2">
    <source>
        <dbReference type="EMBL" id="KIO46570.1"/>
    </source>
</evidence>
<evidence type="ECO:0000256" key="1">
    <source>
        <dbReference type="SAM" id="MobiDB-lite"/>
    </source>
</evidence>
<name>A0A0C3R882_9PORP</name>
<keyword evidence="3" id="KW-1185">Reference proteome</keyword>
<dbReference type="EMBL" id="JPIU01000025">
    <property type="protein sequence ID" value="KIO46570.1"/>
    <property type="molecule type" value="Genomic_DNA"/>
</dbReference>
<dbReference type="PROSITE" id="PS51257">
    <property type="entry name" value="PROKAR_LIPOPROTEIN"/>
    <property type="match status" value="1"/>
</dbReference>
<comment type="caution">
    <text evidence="2">The sequence shown here is derived from an EMBL/GenBank/DDBJ whole genome shotgun (WGS) entry which is preliminary data.</text>
</comment>
<gene>
    <name evidence="2" type="ORF">BA92_01470</name>
</gene>
<feature type="compositionally biased region" description="Basic and acidic residues" evidence="1">
    <location>
        <begin position="335"/>
        <end position="344"/>
    </location>
</feature>
<feature type="region of interest" description="Disordered" evidence="1">
    <location>
        <begin position="310"/>
        <end position="344"/>
    </location>
</feature>
<feature type="compositionally biased region" description="Polar residues" evidence="1">
    <location>
        <begin position="315"/>
        <end position="326"/>
    </location>
</feature>
<dbReference type="RefSeq" id="WP_052649342.1">
    <property type="nucleotide sequence ID" value="NZ_JPIU01000025.1"/>
</dbReference>
<proteinExistence type="predicted"/>
<evidence type="ECO:0000313" key="3">
    <source>
        <dbReference type="Proteomes" id="UP000031980"/>
    </source>
</evidence>
<evidence type="ECO:0008006" key="4">
    <source>
        <dbReference type="Google" id="ProtNLM"/>
    </source>
</evidence>
<dbReference type="Proteomes" id="UP000031980">
    <property type="component" value="Unassembled WGS sequence"/>
</dbReference>
<dbReference type="AlphaFoldDB" id="A0A0C3R882"/>
<protein>
    <recommendedName>
        <fullName evidence="4">DUF4906 domain-containing protein</fullName>
    </recommendedName>
</protein>
<organism evidence="2 3">
    <name type="scientific">Sanguibacteroides justesenii</name>
    <dbReference type="NCBI Taxonomy" id="1547597"/>
    <lineage>
        <taxon>Bacteria</taxon>
        <taxon>Pseudomonadati</taxon>
        <taxon>Bacteroidota</taxon>
        <taxon>Bacteroidia</taxon>
        <taxon>Bacteroidales</taxon>
        <taxon>Porphyromonadaceae</taxon>
        <taxon>Sanguibacteroides</taxon>
    </lineage>
</organism>
<accession>A0A0C3R882</accession>
<reference evidence="2 3" key="1">
    <citation type="submission" date="2014-07" db="EMBL/GenBank/DDBJ databases">
        <title>Porphyromonadaceae bacterium OUH 308042 = ATCC BAA-2681 = DSM 28342 draft genome.</title>
        <authorList>
            <person name="Sydenham T.V."/>
            <person name="Hasman H."/>
            <person name="Justensen U.S."/>
        </authorList>
    </citation>
    <scope>NUCLEOTIDE SEQUENCE [LARGE SCALE GENOMIC DNA]</scope>
    <source>
        <strain evidence="2 3">OUH 308042</strain>
    </source>
</reference>